<dbReference type="InterPro" id="IPR011050">
    <property type="entry name" value="Pectin_lyase_fold/virulence"/>
</dbReference>
<gene>
    <name evidence="1" type="ORF">HPBE_LOCUS7024</name>
</gene>
<sequence length="296" mass="32531">NNKSNSISDVAASFLRVESGHQRISIDGRKLYRSSATIGCTLRSDPYMGFFTRLLFNEPTCISSLTVHCLKPLTGAEEIDILFSECEHGHWKVVHYTNTKERFFLKKEVIARQLSISSPIVLSVIDVQVETCGRRNVTLLPSIQYVLPDVYRSDASPYEIPLDVLIPEDRTVVIQPGVTLRFGDEAGFTVRGVLIVNGTRAAPVTFEPRADRWKGIEIINAVTPSKFSFANVTGSVLGITLRSGVPPSIDNVISTSNQYGFDFQTSDSVRIVNSSALNNEKSGFRISSKVVAPGSS</sequence>
<dbReference type="AlphaFoldDB" id="A0A183FJ66"/>
<evidence type="ECO:0000313" key="3">
    <source>
        <dbReference type="WBParaSite" id="HPBE_0000702301-mRNA-1"/>
    </source>
</evidence>
<accession>A0A183FJ66</accession>
<evidence type="ECO:0000313" key="2">
    <source>
        <dbReference type="Proteomes" id="UP000050761"/>
    </source>
</evidence>
<organism evidence="2 3">
    <name type="scientific">Heligmosomoides polygyrus</name>
    <name type="common">Parasitic roundworm</name>
    <dbReference type="NCBI Taxonomy" id="6339"/>
    <lineage>
        <taxon>Eukaryota</taxon>
        <taxon>Metazoa</taxon>
        <taxon>Ecdysozoa</taxon>
        <taxon>Nematoda</taxon>
        <taxon>Chromadorea</taxon>
        <taxon>Rhabditida</taxon>
        <taxon>Rhabditina</taxon>
        <taxon>Rhabditomorpha</taxon>
        <taxon>Strongyloidea</taxon>
        <taxon>Heligmosomidae</taxon>
        <taxon>Heligmosomoides</taxon>
    </lineage>
</organism>
<dbReference type="Proteomes" id="UP000050761">
    <property type="component" value="Unassembled WGS sequence"/>
</dbReference>
<reference evidence="3" key="2">
    <citation type="submission" date="2019-09" db="UniProtKB">
        <authorList>
            <consortium name="WormBaseParasite"/>
        </authorList>
    </citation>
    <scope>IDENTIFICATION</scope>
</reference>
<reference evidence="1 2" key="1">
    <citation type="submission" date="2018-11" db="EMBL/GenBank/DDBJ databases">
        <authorList>
            <consortium name="Pathogen Informatics"/>
        </authorList>
    </citation>
    <scope>NUCLEOTIDE SEQUENCE [LARGE SCALE GENOMIC DNA]</scope>
</reference>
<protein>
    <submittedName>
        <fullName evidence="3">ZU5 domain-containing protein</fullName>
    </submittedName>
</protein>
<dbReference type="OrthoDB" id="5790562at2759"/>
<dbReference type="SUPFAM" id="SSF51126">
    <property type="entry name" value="Pectin lyase-like"/>
    <property type="match status" value="1"/>
</dbReference>
<dbReference type="WBParaSite" id="HPBE_0000702301-mRNA-1">
    <property type="protein sequence ID" value="HPBE_0000702301-mRNA-1"/>
    <property type="gene ID" value="HPBE_0000702301"/>
</dbReference>
<proteinExistence type="predicted"/>
<dbReference type="EMBL" id="UZAH01025795">
    <property type="protein sequence ID" value="VDO70632.1"/>
    <property type="molecule type" value="Genomic_DNA"/>
</dbReference>
<name>A0A183FJ66_HELPZ</name>
<accession>A0A3P8BFE7</accession>
<evidence type="ECO:0000313" key="1">
    <source>
        <dbReference type="EMBL" id="VDO70632.1"/>
    </source>
</evidence>
<keyword evidence="2" id="KW-1185">Reference proteome</keyword>